<dbReference type="InterPro" id="IPR003399">
    <property type="entry name" value="Mce/MlaD"/>
</dbReference>
<dbReference type="KEGG" id="ovb:NB640_06670"/>
<accession>A0A9E9LWV3</accession>
<gene>
    <name evidence="4" type="ORF">NB640_06670</name>
</gene>
<feature type="domain" description="Mce/MlaD" evidence="3">
    <location>
        <begin position="45"/>
        <end position="112"/>
    </location>
</feature>
<dbReference type="RefSeq" id="WP_269307969.1">
    <property type="nucleotide sequence ID" value="NZ_CP098242.1"/>
</dbReference>
<keyword evidence="2" id="KW-1133">Transmembrane helix</keyword>
<keyword evidence="2" id="KW-0812">Transmembrane</keyword>
<dbReference type="AlphaFoldDB" id="A0A9E9LWV3"/>
<dbReference type="PANTHER" id="PTHR36698:SF2">
    <property type="entry name" value="MCE_MLAD DOMAIN-CONTAINING PROTEIN"/>
    <property type="match status" value="1"/>
</dbReference>
<evidence type="ECO:0000256" key="1">
    <source>
        <dbReference type="SAM" id="MobiDB-lite"/>
    </source>
</evidence>
<sequence length="292" mass="31300">MESKSHALMAGLFTLALLAAVLLGGWWLNRDKTEMIPYVMATRLSVAGLSPQAAVRYRGLDVGKVSEIRFDTAVPGQILVYFGVRPETPMTESTFGMLAYQGVTGIAYVELNDDGSRPQPLPSSEARIAQIEMRAGLMADLQTKTNAILDETQKLTKEMASLFKPENQELLISTLKSINKAATEIEKSSRDLQPTLAKLPDVADKTGRMMDSVTALSTELGDLSQNLTSFVGSSNPGESMTQLQSLAEDLHTSLQSINTTLDQFSQRPAGLLFGAPGPAPGPGEAGYSASSN</sequence>
<keyword evidence="2" id="KW-0472">Membrane</keyword>
<name>A0A9E9LWV3_9BURK</name>
<dbReference type="Proteomes" id="UP001156215">
    <property type="component" value="Chromosome"/>
</dbReference>
<evidence type="ECO:0000313" key="5">
    <source>
        <dbReference type="Proteomes" id="UP001156215"/>
    </source>
</evidence>
<evidence type="ECO:0000259" key="3">
    <source>
        <dbReference type="Pfam" id="PF02470"/>
    </source>
</evidence>
<keyword evidence="5" id="KW-1185">Reference proteome</keyword>
<feature type="region of interest" description="Disordered" evidence="1">
    <location>
        <begin position="268"/>
        <end position="292"/>
    </location>
</feature>
<dbReference type="PANTHER" id="PTHR36698">
    <property type="entry name" value="BLL5892 PROTEIN"/>
    <property type="match status" value="1"/>
</dbReference>
<protein>
    <submittedName>
        <fullName evidence="4">MlaD family protein</fullName>
    </submittedName>
</protein>
<evidence type="ECO:0000313" key="4">
    <source>
        <dbReference type="EMBL" id="WAW08977.1"/>
    </source>
</evidence>
<evidence type="ECO:0000256" key="2">
    <source>
        <dbReference type="SAM" id="Phobius"/>
    </source>
</evidence>
<organism evidence="4 5">
    <name type="scientific">Oxalobacter vibrioformis</name>
    <dbReference type="NCBI Taxonomy" id="933080"/>
    <lineage>
        <taxon>Bacteria</taxon>
        <taxon>Pseudomonadati</taxon>
        <taxon>Pseudomonadota</taxon>
        <taxon>Betaproteobacteria</taxon>
        <taxon>Burkholderiales</taxon>
        <taxon>Oxalobacteraceae</taxon>
        <taxon>Oxalobacter</taxon>
    </lineage>
</organism>
<feature type="transmembrane region" description="Helical" evidence="2">
    <location>
        <begin position="7"/>
        <end position="28"/>
    </location>
</feature>
<reference evidence="4" key="1">
    <citation type="journal article" date="2022" name="Front. Microbiol.">
        <title>New perspectives on an old grouping: The genomic and phenotypic variability of Oxalobacter formigenes and the implications for calcium oxalate stone prevention.</title>
        <authorList>
            <person name="Chmiel J.A."/>
            <person name="Carr C."/>
            <person name="Stuivenberg G.A."/>
            <person name="Venema R."/>
            <person name="Chanyi R.M."/>
            <person name="Al K.F."/>
            <person name="Giguere D."/>
            <person name="Say H."/>
            <person name="Akouris P.P."/>
            <person name="Dominguez Romero S.A."/>
            <person name="Kwong A."/>
            <person name="Tai V."/>
            <person name="Koval S.F."/>
            <person name="Razvi H."/>
            <person name="Bjazevic J."/>
            <person name="Burton J.P."/>
        </authorList>
    </citation>
    <scope>NUCLEOTIDE SEQUENCE</scope>
    <source>
        <strain evidence="4">WoOx3</strain>
    </source>
</reference>
<proteinExistence type="predicted"/>
<dbReference type="Pfam" id="PF02470">
    <property type="entry name" value="MlaD"/>
    <property type="match status" value="1"/>
</dbReference>
<dbReference type="EMBL" id="CP098242">
    <property type="protein sequence ID" value="WAW08977.1"/>
    <property type="molecule type" value="Genomic_DNA"/>
</dbReference>